<feature type="compositionally biased region" description="Basic and acidic residues" evidence="1">
    <location>
        <begin position="1"/>
        <end position="15"/>
    </location>
</feature>
<organism evidence="2 3">
    <name type="scientific">Bradyrhizobium cajani</name>
    <dbReference type="NCBI Taxonomy" id="1928661"/>
    <lineage>
        <taxon>Bacteria</taxon>
        <taxon>Pseudomonadati</taxon>
        <taxon>Pseudomonadota</taxon>
        <taxon>Alphaproteobacteria</taxon>
        <taxon>Hyphomicrobiales</taxon>
        <taxon>Nitrobacteraceae</taxon>
        <taxon>Bradyrhizobium</taxon>
    </lineage>
</organism>
<evidence type="ECO:0000313" key="3">
    <source>
        <dbReference type="Proteomes" id="UP000449969"/>
    </source>
</evidence>
<proteinExistence type="predicted"/>
<protein>
    <submittedName>
        <fullName evidence="2">Uncharacterized protein</fullName>
    </submittedName>
</protein>
<feature type="region of interest" description="Disordered" evidence="1">
    <location>
        <begin position="1"/>
        <end position="32"/>
    </location>
</feature>
<sequence>MSEEKRAAAECRDEVAAPTDPPTSGGPQAKQPAVRPFDTIVFCGDAEQVRSGFALALGALEVRDDLLLIDWTNN</sequence>
<gene>
    <name evidence="2" type="ORF">GPL20_07260</name>
</gene>
<evidence type="ECO:0000256" key="1">
    <source>
        <dbReference type="SAM" id="MobiDB-lite"/>
    </source>
</evidence>
<accession>A0A844T5L6</accession>
<dbReference type="AlphaFoldDB" id="A0A844T5L6"/>
<reference evidence="2 3" key="1">
    <citation type="submission" date="2019-12" db="EMBL/GenBank/DDBJ databases">
        <title>Draft genome sequences Bradyrhizobium cajani AMBPC1010, Bradyrhizobium pachyrhizi AMBPC1040 and Bradyrhizobium yuanmingense ALSPC3051, three plant growth promoting strains isolated from nodules of Cajanus cajan L. in Dominican Republic.</title>
        <authorList>
            <person name="Flores-Felix J.D."/>
            <person name="Araujo J."/>
            <person name="Diaz-Alcantara C."/>
            <person name="Gonzalez-Andres F."/>
            <person name="Velazquez E."/>
        </authorList>
    </citation>
    <scope>NUCLEOTIDE SEQUENCE [LARGE SCALE GENOMIC DNA]</scope>
    <source>
        <strain evidence="2 3">1010</strain>
    </source>
</reference>
<name>A0A844T5L6_9BRAD</name>
<dbReference type="RefSeq" id="WP_157328922.1">
    <property type="nucleotide sequence ID" value="NZ_JANADL010000015.1"/>
</dbReference>
<evidence type="ECO:0000313" key="2">
    <source>
        <dbReference type="EMBL" id="MVT72905.1"/>
    </source>
</evidence>
<dbReference type="EMBL" id="WQNE01000004">
    <property type="protein sequence ID" value="MVT72905.1"/>
    <property type="molecule type" value="Genomic_DNA"/>
</dbReference>
<keyword evidence="3" id="KW-1185">Reference proteome</keyword>
<comment type="caution">
    <text evidence="2">The sequence shown here is derived from an EMBL/GenBank/DDBJ whole genome shotgun (WGS) entry which is preliminary data.</text>
</comment>
<dbReference type="Proteomes" id="UP000449969">
    <property type="component" value="Unassembled WGS sequence"/>
</dbReference>